<keyword evidence="2" id="KW-0812">Transmembrane</keyword>
<dbReference type="AlphaFoldDB" id="S9WJS2"/>
<organism evidence="5 6">
    <name type="scientific">Strigomonas culicis</name>
    <dbReference type="NCBI Taxonomy" id="28005"/>
    <lineage>
        <taxon>Eukaryota</taxon>
        <taxon>Discoba</taxon>
        <taxon>Euglenozoa</taxon>
        <taxon>Kinetoplastea</taxon>
        <taxon>Metakinetoplastina</taxon>
        <taxon>Trypanosomatida</taxon>
        <taxon>Trypanosomatidae</taxon>
        <taxon>Strigomonadinae</taxon>
        <taxon>Strigomonas</taxon>
    </lineage>
</organism>
<dbReference type="EMBL" id="ATMH01000745">
    <property type="protein sequence ID" value="EPY36120.1"/>
    <property type="molecule type" value="Genomic_DNA"/>
</dbReference>
<reference evidence="5 6" key="1">
    <citation type="journal article" date="2013" name="PLoS ONE">
        <title>Predicting the Proteins of Angomonas deanei, Strigomonas culicis and Their Respective Endosymbionts Reveals New Aspects of the Trypanosomatidae Family.</title>
        <authorList>
            <person name="Motta M.C."/>
            <person name="Martins A.C."/>
            <person name="de Souza S.S."/>
            <person name="Catta-Preta C.M."/>
            <person name="Silva R."/>
            <person name="Klein C.C."/>
            <person name="de Almeida L.G."/>
            <person name="de Lima Cunha O."/>
            <person name="Ciapina L.P."/>
            <person name="Brocchi M."/>
            <person name="Colabardini A.C."/>
            <person name="de Araujo Lima B."/>
            <person name="Machado C.R."/>
            <person name="de Almeida Soares C.M."/>
            <person name="Probst C.M."/>
            <person name="de Menezes C.B."/>
            <person name="Thompson C.E."/>
            <person name="Bartholomeu D.C."/>
            <person name="Gradia D.F."/>
            <person name="Pavoni D.P."/>
            <person name="Grisard E.C."/>
            <person name="Fantinatti-Garboggini F."/>
            <person name="Marchini F.K."/>
            <person name="Rodrigues-Luiz G.F."/>
            <person name="Wagner G."/>
            <person name="Goldman G.H."/>
            <person name="Fietto J.L."/>
            <person name="Elias M.C."/>
            <person name="Goldman M.H."/>
            <person name="Sagot M.F."/>
            <person name="Pereira M."/>
            <person name="Stoco P.H."/>
            <person name="de Mendonca-Neto R.P."/>
            <person name="Teixeira S.M."/>
            <person name="Maciel T.E."/>
            <person name="de Oliveira Mendes T.A."/>
            <person name="Urmenyi T.P."/>
            <person name="de Souza W."/>
            <person name="Schenkman S."/>
            <person name="de Vasconcelos A.T."/>
        </authorList>
    </citation>
    <scope>NUCLEOTIDE SEQUENCE [LARGE SCALE GENOMIC DNA]</scope>
</reference>
<proteinExistence type="inferred from homology"/>
<name>S9WJS2_9TRYP</name>
<evidence type="ECO:0000259" key="3">
    <source>
        <dbReference type="SMART" id="SM01117"/>
    </source>
</evidence>
<dbReference type="EMBL" id="ATMH01007459">
    <property type="protein sequence ID" value="EPY23782.1"/>
    <property type="molecule type" value="Genomic_DNA"/>
</dbReference>
<sequence>MSFLPVLAALIAAIVGIVLFSLNKKKSEKLFEKPGENVFIPRAYTVEELAQYNGRKSPYAFVGVKGILYNASLEWYGPEGPYNAFAGCDSSRQLGKVIVGRDEINADWTNLSPSHLQTLNEWEERFRSKYTPVGWISDPDKQFIKRAEKMDP</sequence>
<dbReference type="InterPro" id="IPR036400">
    <property type="entry name" value="Cyt_B5-like_heme/steroid_sf"/>
</dbReference>
<dbReference type="PANTHER" id="PTHR10281">
    <property type="entry name" value="MEMBRANE-ASSOCIATED PROGESTERONE RECEPTOR COMPONENT-RELATED"/>
    <property type="match status" value="1"/>
</dbReference>
<dbReference type="InterPro" id="IPR050577">
    <property type="entry name" value="MAPR/NEUFC/NENF-like"/>
</dbReference>
<protein>
    <recommendedName>
        <fullName evidence="3">Cytochrome b5 heme-binding domain-containing protein</fullName>
    </recommendedName>
</protein>
<evidence type="ECO:0000313" key="4">
    <source>
        <dbReference type="EMBL" id="EPY23782.1"/>
    </source>
</evidence>
<dbReference type="SMART" id="SM01117">
    <property type="entry name" value="Cyt-b5"/>
    <property type="match status" value="1"/>
</dbReference>
<dbReference type="PANTHER" id="PTHR10281:SF104">
    <property type="entry name" value="CYTOCHROME B5 HEME-BINDING DOMAIN-CONTAINING PROTEIN"/>
    <property type="match status" value="1"/>
</dbReference>
<comment type="caution">
    <text evidence="5">The sequence shown here is derived from an EMBL/GenBank/DDBJ whole genome shotgun (WGS) entry which is preliminary data.</text>
</comment>
<evidence type="ECO:0000256" key="2">
    <source>
        <dbReference type="SAM" id="Phobius"/>
    </source>
</evidence>
<comment type="similarity">
    <text evidence="1">Belongs to the cytochrome b5 family. MAPR subfamily.</text>
</comment>
<dbReference type="OrthoDB" id="547796at2759"/>
<feature type="transmembrane region" description="Helical" evidence="2">
    <location>
        <begin position="6"/>
        <end position="23"/>
    </location>
</feature>
<keyword evidence="2" id="KW-1133">Transmembrane helix</keyword>
<dbReference type="Gene3D" id="3.10.120.10">
    <property type="entry name" value="Cytochrome b5-like heme/steroid binding domain"/>
    <property type="match status" value="1"/>
</dbReference>
<accession>S9WJS2</accession>
<feature type="domain" description="Cytochrome b5 heme-binding" evidence="3">
    <location>
        <begin position="44"/>
        <end position="137"/>
    </location>
</feature>
<keyword evidence="2" id="KW-0472">Membrane</keyword>
<dbReference type="InterPro" id="IPR001199">
    <property type="entry name" value="Cyt_B5-like_heme/steroid-bd"/>
</dbReference>
<dbReference type="GO" id="GO:0016020">
    <property type="term" value="C:membrane"/>
    <property type="evidence" value="ECO:0007669"/>
    <property type="project" value="TreeGrafter"/>
</dbReference>
<dbReference type="GO" id="GO:0005783">
    <property type="term" value="C:endoplasmic reticulum"/>
    <property type="evidence" value="ECO:0007669"/>
    <property type="project" value="TreeGrafter"/>
</dbReference>
<gene>
    <name evidence="5" type="ORF">STCU_00745</name>
    <name evidence="4" type="ORF">STCU_07459</name>
</gene>
<dbReference type="SUPFAM" id="SSF55856">
    <property type="entry name" value="Cytochrome b5-like heme/steroid binding domain"/>
    <property type="match status" value="1"/>
</dbReference>
<dbReference type="Proteomes" id="UP000015354">
    <property type="component" value="Unassembled WGS sequence"/>
</dbReference>
<keyword evidence="6" id="KW-1185">Reference proteome</keyword>
<evidence type="ECO:0000256" key="1">
    <source>
        <dbReference type="ARBA" id="ARBA00038357"/>
    </source>
</evidence>
<reference evidence="5" key="2">
    <citation type="submission" date="2013-03" db="EMBL/GenBank/DDBJ databases">
        <authorList>
            <person name="Motta M.C.M."/>
            <person name="Martins A.C.A."/>
            <person name="Preta C.M.C.C."/>
            <person name="Silva R."/>
            <person name="de Souza S.S."/>
            <person name="Klein C.C."/>
            <person name="de Almeida L.G.P."/>
            <person name="Cunha O.L."/>
            <person name="Colabardini A.C."/>
            <person name="Lima B.A."/>
            <person name="Machado C.R."/>
            <person name="Soares C.M.A."/>
            <person name="de Menezes C.B.A."/>
            <person name="Bartolomeu D.C."/>
            <person name="Grisard E.C."/>
            <person name="Fantinatti-Garboggini F."/>
            <person name="Rodrigues-Luiz G.F."/>
            <person name="Wagner G."/>
            <person name="Goldman G.H."/>
            <person name="Fietto J.L.R."/>
            <person name="Ciapina L.P."/>
            <person name="Brocchi M."/>
            <person name="Elias M.C."/>
            <person name="Goldman M.H.S."/>
            <person name="Sagot M.-F."/>
            <person name="Pereira M."/>
            <person name="Stoco P.H."/>
            <person name="Teixeira S.M.R."/>
            <person name="de Mendonca-Neto R.P."/>
            <person name="Maciel T.E.F."/>
            <person name="Mendes T.A.O."/>
            <person name="Urmenyi T.P."/>
            <person name="Teixeira M.M.G."/>
            <person name="de Camargo E.F.P."/>
            <person name="de Sousa W."/>
            <person name="Schenkman S."/>
            <person name="de Vasconcelos A.T.R."/>
        </authorList>
    </citation>
    <scope>NUCLEOTIDE SEQUENCE</scope>
</reference>
<evidence type="ECO:0000313" key="6">
    <source>
        <dbReference type="Proteomes" id="UP000015354"/>
    </source>
</evidence>
<evidence type="ECO:0000313" key="5">
    <source>
        <dbReference type="EMBL" id="EPY36120.1"/>
    </source>
</evidence>